<evidence type="ECO:0000256" key="6">
    <source>
        <dbReference type="ARBA" id="ARBA00022777"/>
    </source>
</evidence>
<dbReference type="PROSITE" id="PS50110">
    <property type="entry name" value="RESPONSE_REGULATORY"/>
    <property type="match status" value="1"/>
</dbReference>
<dbReference type="FunFam" id="3.30.565.10:FF:000006">
    <property type="entry name" value="Sensor histidine kinase WalK"/>
    <property type="match status" value="1"/>
</dbReference>
<dbReference type="PRINTS" id="PR00344">
    <property type="entry name" value="BCTRLSENSOR"/>
</dbReference>
<dbReference type="PANTHER" id="PTHR42878:SF7">
    <property type="entry name" value="SENSOR HISTIDINE KINASE GLRK"/>
    <property type="match status" value="1"/>
</dbReference>
<keyword evidence="4" id="KW-0808">Transferase</keyword>
<proteinExistence type="predicted"/>
<dbReference type="InterPro" id="IPR050351">
    <property type="entry name" value="BphY/WalK/GraS-like"/>
</dbReference>
<dbReference type="Gene3D" id="1.10.287.130">
    <property type="match status" value="1"/>
</dbReference>
<feature type="modified residue" description="4-aspartylphosphate" evidence="9">
    <location>
        <position position="55"/>
    </location>
</feature>
<evidence type="ECO:0000256" key="1">
    <source>
        <dbReference type="ARBA" id="ARBA00000085"/>
    </source>
</evidence>
<keyword evidence="8" id="KW-0902">Two-component regulatory system</keyword>
<dbReference type="InterPro" id="IPR005467">
    <property type="entry name" value="His_kinase_dom"/>
</dbReference>
<keyword evidence="3 9" id="KW-0597">Phosphoprotein</keyword>
<evidence type="ECO:0000259" key="11">
    <source>
        <dbReference type="PROSITE" id="PS50110"/>
    </source>
</evidence>
<comment type="catalytic activity">
    <reaction evidence="1">
        <text>ATP + protein L-histidine = ADP + protein N-phospho-L-histidine.</text>
        <dbReference type="EC" id="2.7.13.3"/>
    </reaction>
</comment>
<dbReference type="Gene3D" id="3.40.50.2300">
    <property type="match status" value="1"/>
</dbReference>
<dbReference type="SMART" id="SM00387">
    <property type="entry name" value="HATPase_c"/>
    <property type="match status" value="1"/>
</dbReference>
<protein>
    <recommendedName>
        <fullName evidence="2">histidine kinase</fullName>
        <ecNumber evidence="2">2.7.13.3</ecNumber>
    </recommendedName>
</protein>
<gene>
    <name evidence="12" type="ORF">NHU_01740</name>
</gene>
<dbReference type="GO" id="GO:0007234">
    <property type="term" value="P:osmosensory signaling via phosphorelay pathway"/>
    <property type="evidence" value="ECO:0007669"/>
    <property type="project" value="TreeGrafter"/>
</dbReference>
<dbReference type="Pfam" id="PF00072">
    <property type="entry name" value="Response_reg"/>
    <property type="match status" value="1"/>
</dbReference>
<evidence type="ECO:0000256" key="3">
    <source>
        <dbReference type="ARBA" id="ARBA00022553"/>
    </source>
</evidence>
<dbReference type="KEGG" id="rsu:NHU_01740"/>
<dbReference type="EC" id="2.7.13.3" evidence="2"/>
<dbReference type="InterPro" id="IPR001789">
    <property type="entry name" value="Sig_transdc_resp-reg_receiver"/>
</dbReference>
<dbReference type="GO" id="GO:0000155">
    <property type="term" value="F:phosphorelay sensor kinase activity"/>
    <property type="evidence" value="ECO:0007669"/>
    <property type="project" value="InterPro"/>
</dbReference>
<evidence type="ECO:0000256" key="9">
    <source>
        <dbReference type="PROSITE-ProRule" id="PRU00169"/>
    </source>
</evidence>
<evidence type="ECO:0000256" key="5">
    <source>
        <dbReference type="ARBA" id="ARBA00022741"/>
    </source>
</evidence>
<dbReference type="GO" id="GO:0005524">
    <property type="term" value="F:ATP binding"/>
    <property type="evidence" value="ECO:0007669"/>
    <property type="project" value="UniProtKB-KW"/>
</dbReference>
<dbReference type="GO" id="GO:0000156">
    <property type="term" value="F:phosphorelay response regulator activity"/>
    <property type="evidence" value="ECO:0007669"/>
    <property type="project" value="TreeGrafter"/>
</dbReference>
<evidence type="ECO:0000313" key="12">
    <source>
        <dbReference type="EMBL" id="BAQ68895.1"/>
    </source>
</evidence>
<dbReference type="InterPro" id="IPR003594">
    <property type="entry name" value="HATPase_dom"/>
</dbReference>
<sequence length="379" mass="42399">MRDLDVMIIDDDAGDRKLIRRFLERSGMCRTICEAELVHSALDHVAETFDAVFLDYVMPGENGLDGLETLRQKWPTAAFILMTGQGDEQIAKSSILAGAADYTPKSRINQTGLERMLVRAVEVVRLAQRVEEQRQELLTFSNVLVHDFRAPIRSIRFICEQLDEELGGAQSSELRKLMELMKKTATQMSQLVEALASHIRTDADPVFECISVSDLVENALSFLDHDIRESGACIDLDLPDIYVFCSPAMMAQLIQNLVQNAIKYSGDGMPNVRIVARRLDNGDVLFEIADRGVGVPEEYRQRIFEPFQRLAQASNMPGTGLGLATCQKIVKRHGGRIWCDANPYGGTLMRFRMPTGRKPFDSVASKVWKTRSDGAAAIR</sequence>
<dbReference type="SUPFAM" id="SSF55874">
    <property type="entry name" value="ATPase domain of HSP90 chaperone/DNA topoisomerase II/histidine kinase"/>
    <property type="match status" value="1"/>
</dbReference>
<dbReference type="SUPFAM" id="SSF52172">
    <property type="entry name" value="CheY-like"/>
    <property type="match status" value="1"/>
</dbReference>
<evidence type="ECO:0000313" key="13">
    <source>
        <dbReference type="Proteomes" id="UP000064912"/>
    </source>
</evidence>
<evidence type="ECO:0000256" key="2">
    <source>
        <dbReference type="ARBA" id="ARBA00012438"/>
    </source>
</evidence>
<accession>A0A0D6B1Z8</accession>
<dbReference type="SMART" id="SM00448">
    <property type="entry name" value="REC"/>
    <property type="match status" value="1"/>
</dbReference>
<dbReference type="PATRIC" id="fig|35806.4.peg.1793"/>
<keyword evidence="7" id="KW-0067">ATP-binding</keyword>
<dbReference type="AlphaFoldDB" id="A0A0D6B1Z8"/>
<dbReference type="PANTHER" id="PTHR42878">
    <property type="entry name" value="TWO-COMPONENT HISTIDINE KINASE"/>
    <property type="match status" value="1"/>
</dbReference>
<dbReference type="InterPro" id="IPR004358">
    <property type="entry name" value="Sig_transdc_His_kin-like_C"/>
</dbReference>
<dbReference type="EMBL" id="AP014800">
    <property type="protein sequence ID" value="BAQ68895.1"/>
    <property type="molecule type" value="Genomic_DNA"/>
</dbReference>
<feature type="domain" description="Histidine kinase" evidence="10">
    <location>
        <begin position="143"/>
        <end position="357"/>
    </location>
</feature>
<evidence type="ECO:0000256" key="4">
    <source>
        <dbReference type="ARBA" id="ARBA00022679"/>
    </source>
</evidence>
<name>A0A0D6B1Z8_RHOSU</name>
<dbReference type="PROSITE" id="PS50109">
    <property type="entry name" value="HIS_KIN"/>
    <property type="match status" value="1"/>
</dbReference>
<dbReference type="CDD" id="cd00075">
    <property type="entry name" value="HATPase"/>
    <property type="match status" value="1"/>
</dbReference>
<organism evidence="12 13">
    <name type="scientific">Rhodovulum sulfidophilum</name>
    <name type="common">Rhodobacter sulfidophilus</name>
    <dbReference type="NCBI Taxonomy" id="35806"/>
    <lineage>
        <taxon>Bacteria</taxon>
        <taxon>Pseudomonadati</taxon>
        <taxon>Pseudomonadota</taxon>
        <taxon>Alphaproteobacteria</taxon>
        <taxon>Rhodobacterales</taxon>
        <taxon>Paracoccaceae</taxon>
        <taxon>Rhodovulum</taxon>
    </lineage>
</organism>
<keyword evidence="5" id="KW-0547">Nucleotide-binding</keyword>
<evidence type="ECO:0000256" key="8">
    <source>
        <dbReference type="ARBA" id="ARBA00023012"/>
    </source>
</evidence>
<dbReference type="Proteomes" id="UP000064912">
    <property type="component" value="Chromosome"/>
</dbReference>
<dbReference type="GO" id="GO:0030295">
    <property type="term" value="F:protein kinase activator activity"/>
    <property type="evidence" value="ECO:0007669"/>
    <property type="project" value="TreeGrafter"/>
</dbReference>
<dbReference type="Gene3D" id="3.30.565.10">
    <property type="entry name" value="Histidine kinase-like ATPase, C-terminal domain"/>
    <property type="match status" value="1"/>
</dbReference>
<evidence type="ECO:0000256" key="7">
    <source>
        <dbReference type="ARBA" id="ARBA00022840"/>
    </source>
</evidence>
<dbReference type="Pfam" id="PF00512">
    <property type="entry name" value="HisKA"/>
    <property type="match status" value="1"/>
</dbReference>
<dbReference type="InterPro" id="IPR011006">
    <property type="entry name" value="CheY-like_superfamily"/>
</dbReference>
<dbReference type="InterPro" id="IPR036890">
    <property type="entry name" value="HATPase_C_sf"/>
</dbReference>
<dbReference type="CDD" id="cd00082">
    <property type="entry name" value="HisKA"/>
    <property type="match status" value="1"/>
</dbReference>
<keyword evidence="6 12" id="KW-0418">Kinase</keyword>
<reference evidence="12 13" key="1">
    <citation type="submission" date="2015-02" db="EMBL/GenBank/DDBJ databases">
        <title>Genome sequene of Rhodovulum sulfidophilum DSM 2351.</title>
        <authorList>
            <person name="Nagao N."/>
        </authorList>
    </citation>
    <scope>NUCLEOTIDE SEQUENCE [LARGE SCALE GENOMIC DNA]</scope>
    <source>
        <strain evidence="12 13">DSM 2351</strain>
    </source>
</reference>
<evidence type="ECO:0000259" key="10">
    <source>
        <dbReference type="PROSITE" id="PS50109"/>
    </source>
</evidence>
<feature type="domain" description="Response regulatory" evidence="11">
    <location>
        <begin position="5"/>
        <end position="120"/>
    </location>
</feature>
<dbReference type="Pfam" id="PF02518">
    <property type="entry name" value="HATPase_c"/>
    <property type="match status" value="1"/>
</dbReference>
<dbReference type="InterPro" id="IPR003661">
    <property type="entry name" value="HisK_dim/P_dom"/>
</dbReference>
<dbReference type="CDD" id="cd00156">
    <property type="entry name" value="REC"/>
    <property type="match status" value="1"/>
</dbReference>